<dbReference type="VEuPathDB" id="MicrosporidiaDB:AAJ76_1590002693"/>
<protein>
    <submittedName>
        <fullName evidence="1">Uncharacterized protein</fullName>
    </submittedName>
</protein>
<evidence type="ECO:0000313" key="2">
    <source>
        <dbReference type="Proteomes" id="UP000034350"/>
    </source>
</evidence>
<name>A0A0F9Z7Q5_9MICR</name>
<accession>A0A0F9Z7Q5</accession>
<proteinExistence type="predicted"/>
<gene>
    <name evidence="1" type="ORF">AAJ76_1590002693</name>
</gene>
<reference evidence="1 2" key="1">
    <citation type="journal article" date="2015" name="Environ. Microbiol.">
        <title>Genome analyses suggest the presence of polyploidy and recent human-driven expansions in eight global populations of the honeybee pathogen Nosema ceranae.</title>
        <authorList>
            <person name="Pelin A."/>
            <person name="Selman M."/>
            <person name="Aris-Brosou S."/>
            <person name="Farinelli L."/>
            <person name="Corradi N."/>
        </authorList>
    </citation>
    <scope>NUCLEOTIDE SEQUENCE [LARGE SCALE GENOMIC DNA]</scope>
    <source>
        <strain evidence="1 2">PA08 1199</strain>
    </source>
</reference>
<evidence type="ECO:0000313" key="1">
    <source>
        <dbReference type="EMBL" id="KKO73959.1"/>
    </source>
</evidence>
<dbReference type="GeneID" id="36319049"/>
<sequence length="45" mass="5401">MNRNIRDEIALMSNYEIIIMLFRYNILKNQQLCIYCLINMAFGIS</sequence>
<dbReference type="AlphaFoldDB" id="A0A0F9Z7Q5"/>
<keyword evidence="2" id="KW-1185">Reference proteome</keyword>
<dbReference type="Proteomes" id="UP000034350">
    <property type="component" value="Unassembled WGS sequence"/>
</dbReference>
<dbReference type="RefSeq" id="XP_024329701.1">
    <property type="nucleotide sequence ID" value="XM_024474140.1"/>
</dbReference>
<dbReference type="EMBL" id="JPQZ01000159">
    <property type="protein sequence ID" value="KKO73959.1"/>
    <property type="molecule type" value="Genomic_DNA"/>
</dbReference>
<organism evidence="1 2">
    <name type="scientific">Vairimorpha ceranae</name>
    <dbReference type="NCBI Taxonomy" id="40302"/>
    <lineage>
        <taxon>Eukaryota</taxon>
        <taxon>Fungi</taxon>
        <taxon>Fungi incertae sedis</taxon>
        <taxon>Microsporidia</taxon>
        <taxon>Nosematidae</taxon>
        <taxon>Vairimorpha</taxon>
    </lineage>
</organism>
<comment type="caution">
    <text evidence="1">The sequence shown here is derived from an EMBL/GenBank/DDBJ whole genome shotgun (WGS) entry which is preliminary data.</text>
</comment>